<comment type="caution">
    <text evidence="2">The sequence shown here is derived from an EMBL/GenBank/DDBJ whole genome shotgun (WGS) entry which is preliminary data.</text>
</comment>
<organism evidence="2 3">
    <name type="scientific">Alligator mississippiensis</name>
    <name type="common">American alligator</name>
    <dbReference type="NCBI Taxonomy" id="8496"/>
    <lineage>
        <taxon>Eukaryota</taxon>
        <taxon>Metazoa</taxon>
        <taxon>Chordata</taxon>
        <taxon>Craniata</taxon>
        <taxon>Vertebrata</taxon>
        <taxon>Euteleostomi</taxon>
        <taxon>Archelosauria</taxon>
        <taxon>Archosauria</taxon>
        <taxon>Crocodylia</taxon>
        <taxon>Alligatoridae</taxon>
        <taxon>Alligatorinae</taxon>
        <taxon>Alligator</taxon>
    </lineage>
</organism>
<evidence type="ECO:0000256" key="1">
    <source>
        <dbReference type="SAM" id="MobiDB-lite"/>
    </source>
</evidence>
<dbReference type="EMBL" id="AKHW03002440">
    <property type="protein sequence ID" value="KYO38767.1"/>
    <property type="molecule type" value="Genomic_DNA"/>
</dbReference>
<accession>A0A151NPK5</accession>
<sequence length="67" mass="7314">MLCLGKKGWGHFKEEIGQAGSHTPESIVKDGPQQQRRPKGSAWGEGKTSAWSSKRRDPGELPGVNLE</sequence>
<name>A0A151NPK5_ALLMI</name>
<evidence type="ECO:0000313" key="3">
    <source>
        <dbReference type="Proteomes" id="UP000050525"/>
    </source>
</evidence>
<gene>
    <name evidence="2" type="ORF">Y1Q_0023453</name>
</gene>
<dbReference type="Proteomes" id="UP000050525">
    <property type="component" value="Unassembled WGS sequence"/>
</dbReference>
<protein>
    <submittedName>
        <fullName evidence="2">Uncharacterized protein</fullName>
    </submittedName>
</protein>
<evidence type="ECO:0000313" key="2">
    <source>
        <dbReference type="EMBL" id="KYO38767.1"/>
    </source>
</evidence>
<keyword evidence="3" id="KW-1185">Reference proteome</keyword>
<feature type="region of interest" description="Disordered" evidence="1">
    <location>
        <begin position="15"/>
        <end position="67"/>
    </location>
</feature>
<dbReference type="AlphaFoldDB" id="A0A151NPK5"/>
<reference evidence="2 3" key="1">
    <citation type="journal article" date="2012" name="Genome Biol.">
        <title>Sequencing three crocodilian genomes to illuminate the evolution of archosaurs and amniotes.</title>
        <authorList>
            <person name="St John J.A."/>
            <person name="Braun E.L."/>
            <person name="Isberg S.R."/>
            <person name="Miles L.G."/>
            <person name="Chong A.Y."/>
            <person name="Gongora J."/>
            <person name="Dalzell P."/>
            <person name="Moran C."/>
            <person name="Bed'hom B."/>
            <person name="Abzhanov A."/>
            <person name="Burgess S.C."/>
            <person name="Cooksey A.M."/>
            <person name="Castoe T.A."/>
            <person name="Crawford N.G."/>
            <person name="Densmore L.D."/>
            <person name="Drew J.C."/>
            <person name="Edwards S.V."/>
            <person name="Faircloth B.C."/>
            <person name="Fujita M.K."/>
            <person name="Greenwold M.J."/>
            <person name="Hoffmann F.G."/>
            <person name="Howard J.M."/>
            <person name="Iguchi T."/>
            <person name="Janes D.E."/>
            <person name="Khan S.Y."/>
            <person name="Kohno S."/>
            <person name="de Koning A.J."/>
            <person name="Lance S.L."/>
            <person name="McCarthy F.M."/>
            <person name="McCormack J.E."/>
            <person name="Merchant M.E."/>
            <person name="Peterson D.G."/>
            <person name="Pollock D.D."/>
            <person name="Pourmand N."/>
            <person name="Raney B.J."/>
            <person name="Roessler K.A."/>
            <person name="Sanford J.R."/>
            <person name="Sawyer R.H."/>
            <person name="Schmidt C.J."/>
            <person name="Triplett E.W."/>
            <person name="Tuberville T.D."/>
            <person name="Venegas-Anaya M."/>
            <person name="Howard J.T."/>
            <person name="Jarvis E.D."/>
            <person name="Guillette L.J.Jr."/>
            <person name="Glenn T.C."/>
            <person name="Green R.E."/>
            <person name="Ray D.A."/>
        </authorList>
    </citation>
    <scope>NUCLEOTIDE SEQUENCE [LARGE SCALE GENOMIC DNA]</scope>
    <source>
        <strain evidence="2">KSC_2009_1</strain>
    </source>
</reference>
<proteinExistence type="predicted"/>